<comment type="caution">
    <text evidence="2">The sequence shown here is derived from an EMBL/GenBank/DDBJ whole genome shotgun (WGS) entry which is preliminary data.</text>
</comment>
<keyword evidence="3" id="KW-1185">Reference proteome</keyword>
<accession>A0ABV0TK78</accession>
<name>A0ABV0TK78_9TELE</name>
<protein>
    <submittedName>
        <fullName evidence="2">Uncharacterized protein</fullName>
    </submittedName>
</protein>
<evidence type="ECO:0000256" key="1">
    <source>
        <dbReference type="SAM" id="Phobius"/>
    </source>
</evidence>
<keyword evidence="1" id="KW-0812">Transmembrane</keyword>
<gene>
    <name evidence="2" type="ORF">ILYODFUR_014962</name>
</gene>
<sequence>MWASSTANCLSLTSETSINDHKDLVAHCVNVDLHLFPGDQEMFVTKIMLLMWSLHMFLMAVINRNNCRLGVKIFYKLKIYPTISSDWLLVWCVSVLTDVQFHNENVFMNLTISLVYRSSYCT</sequence>
<feature type="transmembrane region" description="Helical" evidence="1">
    <location>
        <begin position="43"/>
        <end position="62"/>
    </location>
</feature>
<reference evidence="2 3" key="1">
    <citation type="submission" date="2021-06" db="EMBL/GenBank/DDBJ databases">
        <authorList>
            <person name="Palmer J.M."/>
        </authorList>
    </citation>
    <scope>NUCLEOTIDE SEQUENCE [LARGE SCALE GENOMIC DNA]</scope>
    <source>
        <strain evidence="3">if_2019</strain>
        <tissue evidence="2">Muscle</tissue>
    </source>
</reference>
<dbReference type="EMBL" id="JAHRIQ010036044">
    <property type="protein sequence ID" value="MEQ2232775.1"/>
    <property type="molecule type" value="Genomic_DNA"/>
</dbReference>
<keyword evidence="1" id="KW-0472">Membrane</keyword>
<dbReference type="Proteomes" id="UP001482620">
    <property type="component" value="Unassembled WGS sequence"/>
</dbReference>
<evidence type="ECO:0000313" key="3">
    <source>
        <dbReference type="Proteomes" id="UP001482620"/>
    </source>
</evidence>
<evidence type="ECO:0000313" key="2">
    <source>
        <dbReference type="EMBL" id="MEQ2232775.1"/>
    </source>
</evidence>
<proteinExistence type="predicted"/>
<keyword evidence="1" id="KW-1133">Transmembrane helix</keyword>
<organism evidence="2 3">
    <name type="scientific">Ilyodon furcidens</name>
    <name type="common">goldbreast splitfin</name>
    <dbReference type="NCBI Taxonomy" id="33524"/>
    <lineage>
        <taxon>Eukaryota</taxon>
        <taxon>Metazoa</taxon>
        <taxon>Chordata</taxon>
        <taxon>Craniata</taxon>
        <taxon>Vertebrata</taxon>
        <taxon>Euteleostomi</taxon>
        <taxon>Actinopterygii</taxon>
        <taxon>Neopterygii</taxon>
        <taxon>Teleostei</taxon>
        <taxon>Neoteleostei</taxon>
        <taxon>Acanthomorphata</taxon>
        <taxon>Ovalentaria</taxon>
        <taxon>Atherinomorphae</taxon>
        <taxon>Cyprinodontiformes</taxon>
        <taxon>Goodeidae</taxon>
        <taxon>Ilyodon</taxon>
    </lineage>
</organism>